<protein>
    <recommendedName>
        <fullName evidence="4">Lipoprotein</fullName>
    </recommendedName>
</protein>
<sequence>MKKINKFYFLSSLLLTGLVGCATPVKYNYTQQNYKSTDLSYPEIGEIVTATVGETMLQQGKVVEKEVLVIPKDFQIDKYLILTAGKYEKIGFNDNVQIFLGNNSFLPEGGAVLRRNTIDSLYSIALKENNKLCALPPFGADHCNNNKNAYITKVKIHAKDSFQQSLIYNGRVGNKINIGYREFSSDYARPAFSNNVEYDLNDTKQIGYKGAMLEVIDANNQQIKYKILKNFNNAK</sequence>
<accession>R8YHR4</accession>
<dbReference type="RefSeq" id="WP_016141565.1">
    <property type="nucleotide sequence ID" value="NZ_KB976987.1"/>
</dbReference>
<evidence type="ECO:0000313" key="2">
    <source>
        <dbReference type="EMBL" id="EOQ68839.1"/>
    </source>
</evidence>
<dbReference type="Proteomes" id="UP000014024">
    <property type="component" value="Unassembled WGS sequence"/>
</dbReference>
<gene>
    <name evidence="2" type="ORF">F931_01557</name>
</gene>
<dbReference type="PROSITE" id="PS51257">
    <property type="entry name" value="PROKAR_LIPOPROTEIN"/>
    <property type="match status" value="1"/>
</dbReference>
<feature type="chain" id="PRO_5004469301" description="Lipoprotein" evidence="1">
    <location>
        <begin position="23"/>
        <end position="235"/>
    </location>
</feature>
<keyword evidence="1" id="KW-0732">Signal</keyword>
<evidence type="ECO:0008006" key="4">
    <source>
        <dbReference type="Google" id="ProtNLM"/>
    </source>
</evidence>
<reference evidence="2 3" key="1">
    <citation type="submission" date="2013-02" db="EMBL/GenBank/DDBJ databases">
        <title>The Genome Sequence of Acinetobacter sp. ANC 4050.</title>
        <authorList>
            <consortium name="The Broad Institute Genome Sequencing Platform"/>
            <consortium name="The Broad Institute Genome Sequencing Center for Infectious Disease"/>
            <person name="Cerqueira G."/>
            <person name="Feldgarden M."/>
            <person name="Courvalin P."/>
            <person name="Perichon B."/>
            <person name="Grillot-Courvalin C."/>
            <person name="Clermont D."/>
            <person name="Rocha E."/>
            <person name="Yoon E.-J."/>
            <person name="Nemec A."/>
            <person name="Walker B."/>
            <person name="Young S.K."/>
            <person name="Zeng Q."/>
            <person name="Gargeya S."/>
            <person name="Fitzgerald M."/>
            <person name="Haas B."/>
            <person name="Abouelleil A."/>
            <person name="Alvarado L."/>
            <person name="Arachchi H.M."/>
            <person name="Berlin A.M."/>
            <person name="Chapman S.B."/>
            <person name="Dewar J."/>
            <person name="Goldberg J."/>
            <person name="Griggs A."/>
            <person name="Gujja S."/>
            <person name="Hansen M."/>
            <person name="Howarth C."/>
            <person name="Imamovic A."/>
            <person name="Larimer J."/>
            <person name="McCowan C."/>
            <person name="Murphy C."/>
            <person name="Neiman D."/>
            <person name="Pearson M."/>
            <person name="Priest M."/>
            <person name="Roberts A."/>
            <person name="Saif S."/>
            <person name="Shea T."/>
            <person name="Sisk P."/>
            <person name="Sykes S."/>
            <person name="Wortman J."/>
            <person name="Nusbaum C."/>
            <person name="Birren B."/>
        </authorList>
    </citation>
    <scope>NUCLEOTIDE SEQUENCE [LARGE SCALE GENOMIC DNA]</scope>
    <source>
        <strain evidence="2 3">ANC 4050</strain>
    </source>
</reference>
<dbReference type="EMBL" id="APQM01000007">
    <property type="protein sequence ID" value="EOQ68839.1"/>
    <property type="molecule type" value="Genomic_DNA"/>
</dbReference>
<comment type="caution">
    <text evidence="2">The sequence shown here is derived from an EMBL/GenBank/DDBJ whole genome shotgun (WGS) entry which is preliminary data.</text>
</comment>
<name>R8YHR4_ACIPI</name>
<dbReference type="AlphaFoldDB" id="R8YHR4"/>
<dbReference type="PATRIC" id="fig|1217691.3.peg.1537"/>
<proteinExistence type="predicted"/>
<feature type="signal peptide" evidence="1">
    <location>
        <begin position="1"/>
        <end position="22"/>
    </location>
</feature>
<dbReference type="OrthoDB" id="1419830at2"/>
<evidence type="ECO:0000256" key="1">
    <source>
        <dbReference type="SAM" id="SignalP"/>
    </source>
</evidence>
<dbReference type="HOGENOM" id="CLU_106292_0_0_6"/>
<evidence type="ECO:0000313" key="3">
    <source>
        <dbReference type="Proteomes" id="UP000014024"/>
    </source>
</evidence>
<organism evidence="2 3">
    <name type="scientific">Acinetobacter pittii ANC 4050</name>
    <dbReference type="NCBI Taxonomy" id="1217691"/>
    <lineage>
        <taxon>Bacteria</taxon>
        <taxon>Pseudomonadati</taxon>
        <taxon>Pseudomonadota</taxon>
        <taxon>Gammaproteobacteria</taxon>
        <taxon>Moraxellales</taxon>
        <taxon>Moraxellaceae</taxon>
        <taxon>Acinetobacter</taxon>
        <taxon>Acinetobacter calcoaceticus/baumannii complex</taxon>
    </lineage>
</organism>